<dbReference type="Gene3D" id="3.30.565.10">
    <property type="entry name" value="Histidine kinase-like ATPase, C-terminal domain"/>
    <property type="match status" value="1"/>
</dbReference>
<dbReference type="AlphaFoldDB" id="A0A4R4WRL6"/>
<dbReference type="Pfam" id="PF02518">
    <property type="entry name" value="HATPase_c"/>
    <property type="match status" value="1"/>
</dbReference>
<evidence type="ECO:0000256" key="2">
    <source>
        <dbReference type="ARBA" id="ARBA00012438"/>
    </source>
</evidence>
<dbReference type="SMART" id="SM00387">
    <property type="entry name" value="HATPase_c"/>
    <property type="match status" value="1"/>
</dbReference>
<dbReference type="SUPFAM" id="SSF55874">
    <property type="entry name" value="ATPase domain of HSP90 chaperone/DNA topoisomerase II/histidine kinase"/>
    <property type="match status" value="1"/>
</dbReference>
<evidence type="ECO:0000256" key="6">
    <source>
        <dbReference type="ARBA" id="ARBA00022777"/>
    </source>
</evidence>
<keyword evidence="7" id="KW-0067">ATP-binding</keyword>
<dbReference type="Pfam" id="PF07730">
    <property type="entry name" value="HisKA_3"/>
    <property type="match status" value="1"/>
</dbReference>
<dbReference type="PANTHER" id="PTHR24421">
    <property type="entry name" value="NITRATE/NITRITE SENSOR PROTEIN NARX-RELATED"/>
    <property type="match status" value="1"/>
</dbReference>
<evidence type="ECO:0000256" key="4">
    <source>
        <dbReference type="ARBA" id="ARBA00022679"/>
    </source>
</evidence>
<dbReference type="InterPro" id="IPR011712">
    <property type="entry name" value="Sig_transdc_His_kin_sub3_dim/P"/>
</dbReference>
<dbReference type="OrthoDB" id="144293at2"/>
<keyword evidence="4" id="KW-0808">Transferase</keyword>
<evidence type="ECO:0000259" key="9">
    <source>
        <dbReference type="PROSITE" id="PS50109"/>
    </source>
</evidence>
<reference evidence="10 11" key="1">
    <citation type="submission" date="2019-03" db="EMBL/GenBank/DDBJ databases">
        <title>Draft genome sequences of novel Actinobacteria.</title>
        <authorList>
            <person name="Sahin N."/>
            <person name="Ay H."/>
            <person name="Saygin H."/>
        </authorList>
    </citation>
    <scope>NUCLEOTIDE SEQUENCE [LARGE SCALE GENOMIC DNA]</scope>
    <source>
        <strain evidence="10 11">KC712</strain>
    </source>
</reference>
<dbReference type="GO" id="GO:0046983">
    <property type="term" value="F:protein dimerization activity"/>
    <property type="evidence" value="ECO:0007669"/>
    <property type="project" value="InterPro"/>
</dbReference>
<gene>
    <name evidence="10" type="ORF">E1294_24655</name>
</gene>
<evidence type="ECO:0000256" key="3">
    <source>
        <dbReference type="ARBA" id="ARBA00022553"/>
    </source>
</evidence>
<name>A0A4R4WRL6_9ACTN</name>
<evidence type="ECO:0000256" key="8">
    <source>
        <dbReference type="ARBA" id="ARBA00023012"/>
    </source>
</evidence>
<keyword evidence="11" id="KW-1185">Reference proteome</keyword>
<dbReference type="GO" id="GO:0000155">
    <property type="term" value="F:phosphorelay sensor kinase activity"/>
    <property type="evidence" value="ECO:0007669"/>
    <property type="project" value="InterPro"/>
</dbReference>
<keyword evidence="8" id="KW-0902">Two-component regulatory system</keyword>
<evidence type="ECO:0000313" key="10">
    <source>
        <dbReference type="EMBL" id="TDD18370.1"/>
    </source>
</evidence>
<protein>
    <recommendedName>
        <fullName evidence="2">histidine kinase</fullName>
        <ecNumber evidence="2">2.7.13.3</ecNumber>
    </recommendedName>
</protein>
<dbReference type="CDD" id="cd16917">
    <property type="entry name" value="HATPase_UhpB-NarQ-NarX-like"/>
    <property type="match status" value="1"/>
</dbReference>
<comment type="caution">
    <text evidence="10">The sequence shown here is derived from an EMBL/GenBank/DDBJ whole genome shotgun (WGS) entry which is preliminary data.</text>
</comment>
<dbReference type="PROSITE" id="PS50109">
    <property type="entry name" value="HIS_KIN"/>
    <property type="match status" value="1"/>
</dbReference>
<dbReference type="EMBL" id="SMKP01000072">
    <property type="protein sequence ID" value="TDD18370.1"/>
    <property type="molecule type" value="Genomic_DNA"/>
</dbReference>
<proteinExistence type="predicted"/>
<dbReference type="InterPro" id="IPR005467">
    <property type="entry name" value="His_kinase_dom"/>
</dbReference>
<dbReference type="EC" id="2.7.13.3" evidence="2"/>
<keyword evidence="6 10" id="KW-0418">Kinase</keyword>
<dbReference type="Proteomes" id="UP000294543">
    <property type="component" value="Unassembled WGS sequence"/>
</dbReference>
<dbReference type="InterPro" id="IPR036890">
    <property type="entry name" value="HATPase_C_sf"/>
</dbReference>
<feature type="domain" description="Histidine kinase" evidence="9">
    <location>
        <begin position="323"/>
        <end position="409"/>
    </location>
</feature>
<keyword evidence="3" id="KW-0597">Phosphoprotein</keyword>
<evidence type="ECO:0000256" key="7">
    <source>
        <dbReference type="ARBA" id="ARBA00022840"/>
    </source>
</evidence>
<sequence length="415" mass="44916">MSRPVSAGHGPAEAARRTLRVWRPSAYSCLLTSVDPRCKHSCTLQGDTVGEIAHTGEQDATGPASLIEECRADILSKYEQGLAAIGSVLINDQVTKTQVMTNAGQILTEMAGALRAGRLQDDDETSRFLAWDIGVARASAGVHPRESLMAASVFFRAAFTTLSQRLQDDTHAAHMLKLVVTALEQSISLRIREAANSYTGILLNKVTEAQMAERRRIARELHDRIGHSLSVAQRQLELSNMYRPGEPAKALAKLEMAQQAIQETMYSLRQVTSDLHPPGGSTLEKGLLSYLDIIGTDDVQIELIVNGDQTWAPPTVSEECLLILREAARNALTHGEPSAILIRIDVAPHELVACVIDNGCGFDPDGQPPKGSLGLSSIRERTQLLGGTVTIASKPGMGARVDLAVPIQRRPDDQE</sequence>
<dbReference type="Gene3D" id="1.20.5.1930">
    <property type="match status" value="1"/>
</dbReference>
<dbReference type="PANTHER" id="PTHR24421:SF10">
    <property type="entry name" value="NITRATE_NITRITE SENSOR PROTEIN NARQ"/>
    <property type="match status" value="1"/>
</dbReference>
<dbReference type="GO" id="GO:0005524">
    <property type="term" value="F:ATP binding"/>
    <property type="evidence" value="ECO:0007669"/>
    <property type="project" value="UniProtKB-KW"/>
</dbReference>
<evidence type="ECO:0000256" key="5">
    <source>
        <dbReference type="ARBA" id="ARBA00022741"/>
    </source>
</evidence>
<dbReference type="GO" id="GO:0016020">
    <property type="term" value="C:membrane"/>
    <property type="evidence" value="ECO:0007669"/>
    <property type="project" value="InterPro"/>
</dbReference>
<evidence type="ECO:0000313" key="11">
    <source>
        <dbReference type="Proteomes" id="UP000294543"/>
    </source>
</evidence>
<comment type="catalytic activity">
    <reaction evidence="1">
        <text>ATP + protein L-histidine = ADP + protein N-phospho-L-histidine.</text>
        <dbReference type="EC" id="2.7.13.3"/>
    </reaction>
</comment>
<organism evidence="10 11">
    <name type="scientific">Nonomuraea diastatica</name>
    <dbReference type="NCBI Taxonomy" id="1848329"/>
    <lineage>
        <taxon>Bacteria</taxon>
        <taxon>Bacillati</taxon>
        <taxon>Actinomycetota</taxon>
        <taxon>Actinomycetes</taxon>
        <taxon>Streptosporangiales</taxon>
        <taxon>Streptosporangiaceae</taxon>
        <taxon>Nonomuraea</taxon>
    </lineage>
</organism>
<dbReference type="InterPro" id="IPR050482">
    <property type="entry name" value="Sensor_HK_TwoCompSys"/>
</dbReference>
<evidence type="ECO:0000256" key="1">
    <source>
        <dbReference type="ARBA" id="ARBA00000085"/>
    </source>
</evidence>
<dbReference type="InterPro" id="IPR003594">
    <property type="entry name" value="HATPase_dom"/>
</dbReference>
<accession>A0A4R4WRL6</accession>
<keyword evidence="5" id="KW-0547">Nucleotide-binding</keyword>